<comment type="caution">
    <text evidence="3">The sequence shown here is derived from an EMBL/GenBank/DDBJ whole genome shotgun (WGS) entry which is preliminary data.</text>
</comment>
<evidence type="ECO:0008006" key="5">
    <source>
        <dbReference type="Google" id="ProtNLM"/>
    </source>
</evidence>
<name>A0ABU0J627_9HYPH</name>
<dbReference type="EMBL" id="JAUSVX010000004">
    <property type="protein sequence ID" value="MDQ0469716.1"/>
    <property type="molecule type" value="Genomic_DNA"/>
</dbReference>
<keyword evidence="2" id="KW-0732">Signal</keyword>
<evidence type="ECO:0000256" key="2">
    <source>
        <dbReference type="SAM" id="SignalP"/>
    </source>
</evidence>
<proteinExistence type="predicted"/>
<feature type="signal peptide" evidence="2">
    <location>
        <begin position="1"/>
        <end position="23"/>
    </location>
</feature>
<sequence>MRHRHVRLCCLTLLLAAGLAGCAAEGDFGRRQPSVVTDEVLPWAGRQLAWTRGEAVSGFMLTDDEKELRDRAWRFLMPAHPRSRFDYALAELRRLRLMPAGPRPGSLGEAPHRVLQYVGLGLYDDQQPDAYFKALMGQDWTSSHPPYRRLCGDIDADQALLDPLDAAAERVEAADRIRARGLPLIPDLSEGERDEALDRIAENQGLIWWITDALGRRVAGYRYALQRLFIEIPQRDAVACEHKLAGLEARTGAAPAASAPAVSQAAPRQGYYPWPVDETPPQK</sequence>
<accession>A0ABU0J627</accession>
<reference evidence="3 4" key="1">
    <citation type="submission" date="2023-07" db="EMBL/GenBank/DDBJ databases">
        <title>Genomic Encyclopedia of Type Strains, Phase IV (KMG-IV): sequencing the most valuable type-strain genomes for metagenomic binning, comparative biology and taxonomic classification.</title>
        <authorList>
            <person name="Goeker M."/>
        </authorList>
    </citation>
    <scope>NUCLEOTIDE SEQUENCE [LARGE SCALE GENOMIC DNA]</scope>
    <source>
        <strain evidence="3 4">DSM 19619</strain>
    </source>
</reference>
<evidence type="ECO:0000313" key="3">
    <source>
        <dbReference type="EMBL" id="MDQ0469716.1"/>
    </source>
</evidence>
<dbReference type="RefSeq" id="WP_307272682.1">
    <property type="nucleotide sequence ID" value="NZ_JAUSVX010000004.1"/>
</dbReference>
<keyword evidence="4" id="KW-1185">Reference proteome</keyword>
<organism evidence="3 4">
    <name type="scientific">Labrys wisconsinensis</name>
    <dbReference type="NCBI Taxonomy" id="425677"/>
    <lineage>
        <taxon>Bacteria</taxon>
        <taxon>Pseudomonadati</taxon>
        <taxon>Pseudomonadota</taxon>
        <taxon>Alphaproteobacteria</taxon>
        <taxon>Hyphomicrobiales</taxon>
        <taxon>Xanthobacteraceae</taxon>
        <taxon>Labrys</taxon>
    </lineage>
</organism>
<feature type="compositionally biased region" description="Low complexity" evidence="1">
    <location>
        <begin position="253"/>
        <end position="267"/>
    </location>
</feature>
<dbReference type="PROSITE" id="PS51257">
    <property type="entry name" value="PROKAR_LIPOPROTEIN"/>
    <property type="match status" value="1"/>
</dbReference>
<gene>
    <name evidence="3" type="ORF">QO011_002732</name>
</gene>
<dbReference type="Proteomes" id="UP001242480">
    <property type="component" value="Unassembled WGS sequence"/>
</dbReference>
<evidence type="ECO:0000313" key="4">
    <source>
        <dbReference type="Proteomes" id="UP001242480"/>
    </source>
</evidence>
<feature type="region of interest" description="Disordered" evidence="1">
    <location>
        <begin position="253"/>
        <end position="283"/>
    </location>
</feature>
<feature type="chain" id="PRO_5045881475" description="Lipoprotein" evidence="2">
    <location>
        <begin position="24"/>
        <end position="283"/>
    </location>
</feature>
<evidence type="ECO:0000256" key="1">
    <source>
        <dbReference type="SAM" id="MobiDB-lite"/>
    </source>
</evidence>
<protein>
    <recommendedName>
        <fullName evidence="5">Lipoprotein</fullName>
    </recommendedName>
</protein>